<reference evidence="1 2" key="1">
    <citation type="submission" date="2018-01" db="EMBL/GenBank/DDBJ databases">
        <title>Draft genome of the strawberry crown rot pathogen Phytophthora cactorum.</title>
        <authorList>
            <person name="Armitage A.D."/>
            <person name="Lysoe E."/>
            <person name="Nellist C.F."/>
            <person name="Harrison R.J."/>
            <person name="Brurberg M.B."/>
        </authorList>
    </citation>
    <scope>NUCLEOTIDE SEQUENCE [LARGE SCALE GENOMIC DNA]</scope>
    <source>
        <strain evidence="1 2">10300</strain>
    </source>
</reference>
<organism evidence="1 2">
    <name type="scientific">Phytophthora cactorum</name>
    <dbReference type="NCBI Taxonomy" id="29920"/>
    <lineage>
        <taxon>Eukaryota</taxon>
        <taxon>Sar</taxon>
        <taxon>Stramenopiles</taxon>
        <taxon>Oomycota</taxon>
        <taxon>Peronosporomycetes</taxon>
        <taxon>Peronosporales</taxon>
        <taxon>Peronosporaceae</taxon>
        <taxon>Phytophthora</taxon>
    </lineage>
</organism>
<accession>A0A329RNK6</accession>
<comment type="caution">
    <text evidence="1">The sequence shown here is derived from an EMBL/GenBank/DDBJ whole genome shotgun (WGS) entry which is preliminary data.</text>
</comment>
<keyword evidence="2" id="KW-1185">Reference proteome</keyword>
<dbReference type="OrthoDB" id="125674at2759"/>
<dbReference type="Proteomes" id="UP000251314">
    <property type="component" value="Unassembled WGS sequence"/>
</dbReference>
<dbReference type="AlphaFoldDB" id="A0A329RNK6"/>
<proteinExistence type="predicted"/>
<name>A0A329RNK6_9STRA</name>
<evidence type="ECO:0008006" key="3">
    <source>
        <dbReference type="Google" id="ProtNLM"/>
    </source>
</evidence>
<dbReference type="EMBL" id="MJFZ01000664">
    <property type="protein sequence ID" value="RAW26293.1"/>
    <property type="molecule type" value="Genomic_DNA"/>
</dbReference>
<evidence type="ECO:0000313" key="1">
    <source>
        <dbReference type="EMBL" id="RAW26293.1"/>
    </source>
</evidence>
<gene>
    <name evidence="1" type="ORF">PC110_g17302</name>
</gene>
<sequence length="209" mass="23983">MARIKPRPVGRPRLKGKGHHYIKHILKSISVEKKIEVLSFWASAPLPKMRHTIEHFWHDLAPKYYNSKRTMIQHWRRESAKLEAVLQGHKGRYLKAGLRKCWLADLQEQLQRPRAEGEKFKLIPPGHSGMCQWVRSIWDALSAQTFANGYMKCGLQLDIDCIAAASLVDELKRLSLVGPAVDDDQDFDRITDEVAKDRTGDHIVEEAVV</sequence>
<protein>
    <recommendedName>
        <fullName evidence="3">DDE-1 domain-containing protein</fullName>
    </recommendedName>
</protein>
<evidence type="ECO:0000313" key="2">
    <source>
        <dbReference type="Proteomes" id="UP000251314"/>
    </source>
</evidence>
<dbReference type="VEuPathDB" id="FungiDB:PC110_g17302"/>